<organism evidence="1">
    <name type="scientific">bioreactor metagenome</name>
    <dbReference type="NCBI Taxonomy" id="1076179"/>
    <lineage>
        <taxon>unclassified sequences</taxon>
        <taxon>metagenomes</taxon>
        <taxon>ecological metagenomes</taxon>
    </lineage>
</organism>
<protein>
    <recommendedName>
        <fullName evidence="2">UDP-N-acetylglucosamine 2-epimerase domain-containing protein</fullName>
    </recommendedName>
</protein>
<name>A0A645ALC2_9ZZZZ</name>
<dbReference type="Gene3D" id="3.40.50.12580">
    <property type="match status" value="1"/>
</dbReference>
<dbReference type="EMBL" id="VSSQ01014558">
    <property type="protein sequence ID" value="MPM53910.1"/>
    <property type="molecule type" value="Genomic_DNA"/>
</dbReference>
<proteinExistence type="predicted"/>
<evidence type="ECO:0000313" key="1">
    <source>
        <dbReference type="EMBL" id="MPM53910.1"/>
    </source>
</evidence>
<evidence type="ECO:0008006" key="2">
    <source>
        <dbReference type="Google" id="ProtNLM"/>
    </source>
</evidence>
<dbReference type="InterPro" id="IPR043148">
    <property type="entry name" value="TagF_C"/>
</dbReference>
<reference evidence="1" key="1">
    <citation type="submission" date="2019-08" db="EMBL/GenBank/DDBJ databases">
        <authorList>
            <person name="Kucharzyk K."/>
            <person name="Murdoch R.W."/>
            <person name="Higgins S."/>
            <person name="Loffler F."/>
        </authorList>
    </citation>
    <scope>NUCLEOTIDE SEQUENCE</scope>
</reference>
<sequence length="259" mass="29768">MVTGTDLIVPENIRKNRLALIQEGITEEEDFVYNLVRKLNLPRFLANTAATGLSDAYDVFCVASHGYKQLFMRKGIDPAKIVVTGIPNFDHAAVYLNNPFPRRDYVLVATSSIRETGKFDDRDGFLRHARELAGGREVIFKLHPNEDHKRATQEIRRYFPNEPIYLTENINHLIANSSMMIAQNTSAIYIALALGKPVYSYIDTNYLRRLMPEQNGGRSKERIAEVLRHLIHTPISEVRWSAKKSRRLQRKWQTSQEAI</sequence>
<accession>A0A645ALC2</accession>
<dbReference type="AlphaFoldDB" id="A0A645ALC2"/>
<gene>
    <name evidence="1" type="ORF">SDC9_100680</name>
</gene>
<dbReference type="SUPFAM" id="SSF53756">
    <property type="entry name" value="UDP-Glycosyltransferase/glycogen phosphorylase"/>
    <property type="match status" value="1"/>
</dbReference>
<comment type="caution">
    <text evidence="1">The sequence shown here is derived from an EMBL/GenBank/DDBJ whole genome shotgun (WGS) entry which is preliminary data.</text>
</comment>